<dbReference type="AlphaFoldDB" id="A0A834MHD8"/>
<proteinExistence type="predicted"/>
<name>A0A834MHD8_RHYFE</name>
<protein>
    <submittedName>
        <fullName evidence="1">Uncharacterized protein</fullName>
    </submittedName>
</protein>
<dbReference type="OrthoDB" id="6759200at2759"/>
<dbReference type="EMBL" id="JAACXV010000179">
    <property type="protein sequence ID" value="KAF7282286.1"/>
    <property type="molecule type" value="Genomic_DNA"/>
</dbReference>
<evidence type="ECO:0000313" key="1">
    <source>
        <dbReference type="EMBL" id="KAF7282286.1"/>
    </source>
</evidence>
<dbReference type="Proteomes" id="UP000625711">
    <property type="component" value="Unassembled WGS sequence"/>
</dbReference>
<sequence length="95" mass="10921">MDVVFGQFLMNSCTLLQWRSVVEAAWWSHHATHSTISTLRLTNLIILSFELDLRDAVDIDSAVKHFATKKTIKCRSCHLSSENPHPQQLQKRDIC</sequence>
<organism evidence="1 2">
    <name type="scientific">Rhynchophorus ferrugineus</name>
    <name type="common">Red palm weevil</name>
    <name type="synonym">Curculio ferrugineus</name>
    <dbReference type="NCBI Taxonomy" id="354439"/>
    <lineage>
        <taxon>Eukaryota</taxon>
        <taxon>Metazoa</taxon>
        <taxon>Ecdysozoa</taxon>
        <taxon>Arthropoda</taxon>
        <taxon>Hexapoda</taxon>
        <taxon>Insecta</taxon>
        <taxon>Pterygota</taxon>
        <taxon>Neoptera</taxon>
        <taxon>Endopterygota</taxon>
        <taxon>Coleoptera</taxon>
        <taxon>Polyphaga</taxon>
        <taxon>Cucujiformia</taxon>
        <taxon>Curculionidae</taxon>
        <taxon>Dryophthorinae</taxon>
        <taxon>Rhynchophorus</taxon>
    </lineage>
</organism>
<gene>
    <name evidence="1" type="ORF">GWI33_002861</name>
</gene>
<accession>A0A834MHD8</accession>
<comment type="caution">
    <text evidence="1">The sequence shown here is derived from an EMBL/GenBank/DDBJ whole genome shotgun (WGS) entry which is preliminary data.</text>
</comment>
<evidence type="ECO:0000313" key="2">
    <source>
        <dbReference type="Proteomes" id="UP000625711"/>
    </source>
</evidence>
<reference evidence="1" key="1">
    <citation type="submission" date="2020-08" db="EMBL/GenBank/DDBJ databases">
        <title>Genome sequencing and assembly of the red palm weevil Rhynchophorus ferrugineus.</title>
        <authorList>
            <person name="Dias G.B."/>
            <person name="Bergman C.M."/>
            <person name="Manee M."/>
        </authorList>
    </citation>
    <scope>NUCLEOTIDE SEQUENCE</scope>
    <source>
        <strain evidence="1">AA-2017</strain>
        <tissue evidence="1">Whole larva</tissue>
    </source>
</reference>
<keyword evidence="2" id="KW-1185">Reference proteome</keyword>